<protein>
    <submittedName>
        <fullName evidence="4">Transglutaminase-like superfamily protein</fullName>
    </submittedName>
</protein>
<feature type="region of interest" description="Disordered" evidence="1">
    <location>
        <begin position="33"/>
        <end position="132"/>
    </location>
</feature>
<feature type="domain" description="Transglutaminase-like" evidence="3">
    <location>
        <begin position="280"/>
        <end position="366"/>
    </location>
</feature>
<feature type="compositionally biased region" description="Basic and acidic residues" evidence="1">
    <location>
        <begin position="67"/>
        <end position="83"/>
    </location>
</feature>
<proteinExistence type="predicted"/>
<evidence type="ECO:0000313" key="4">
    <source>
        <dbReference type="EMBL" id="QEG21464.1"/>
    </source>
</evidence>
<name>A0A5B9P5C3_9BACT</name>
<organism evidence="4 5">
    <name type="scientific">Mariniblastus fucicola</name>
    <dbReference type="NCBI Taxonomy" id="980251"/>
    <lineage>
        <taxon>Bacteria</taxon>
        <taxon>Pseudomonadati</taxon>
        <taxon>Planctomycetota</taxon>
        <taxon>Planctomycetia</taxon>
        <taxon>Pirellulales</taxon>
        <taxon>Pirellulaceae</taxon>
        <taxon>Mariniblastus</taxon>
    </lineage>
</organism>
<dbReference type="STRING" id="980251.GCA_001642875_01555"/>
<dbReference type="Proteomes" id="UP000322214">
    <property type="component" value="Chromosome"/>
</dbReference>
<keyword evidence="2" id="KW-0732">Signal</keyword>
<feature type="compositionally biased region" description="Low complexity" evidence="1">
    <location>
        <begin position="90"/>
        <end position="111"/>
    </location>
</feature>
<dbReference type="InterPro" id="IPR002931">
    <property type="entry name" value="Transglutaminase-like"/>
</dbReference>
<dbReference type="KEGG" id="mff:MFFC18_13200"/>
<accession>A0A5B9P5C3</accession>
<dbReference type="PANTHER" id="PTHR33490">
    <property type="entry name" value="BLR5614 PROTEIN-RELATED"/>
    <property type="match status" value="1"/>
</dbReference>
<reference evidence="4 5" key="1">
    <citation type="submission" date="2019-08" db="EMBL/GenBank/DDBJ databases">
        <title>Deep-cultivation of Planctomycetes and their phenomic and genomic characterization uncovers novel biology.</title>
        <authorList>
            <person name="Wiegand S."/>
            <person name="Jogler M."/>
            <person name="Boedeker C."/>
            <person name="Pinto D."/>
            <person name="Vollmers J."/>
            <person name="Rivas-Marin E."/>
            <person name="Kohn T."/>
            <person name="Peeters S.H."/>
            <person name="Heuer A."/>
            <person name="Rast P."/>
            <person name="Oberbeckmann S."/>
            <person name="Bunk B."/>
            <person name="Jeske O."/>
            <person name="Meyerdierks A."/>
            <person name="Storesund J.E."/>
            <person name="Kallscheuer N."/>
            <person name="Luecker S."/>
            <person name="Lage O.M."/>
            <person name="Pohl T."/>
            <person name="Merkel B.J."/>
            <person name="Hornburger P."/>
            <person name="Mueller R.-W."/>
            <person name="Bruemmer F."/>
            <person name="Labrenz M."/>
            <person name="Spormann A.M."/>
            <person name="Op den Camp H."/>
            <person name="Overmann J."/>
            <person name="Amann R."/>
            <person name="Jetten M.S.M."/>
            <person name="Mascher T."/>
            <person name="Medema M.H."/>
            <person name="Devos D.P."/>
            <person name="Kaster A.-K."/>
            <person name="Ovreas L."/>
            <person name="Rohde M."/>
            <person name="Galperin M.Y."/>
            <person name="Jogler C."/>
        </authorList>
    </citation>
    <scope>NUCLEOTIDE SEQUENCE [LARGE SCALE GENOMIC DNA]</scope>
    <source>
        <strain evidence="4 5">FC18</strain>
    </source>
</reference>
<feature type="signal peptide" evidence="2">
    <location>
        <begin position="1"/>
        <end position="34"/>
    </location>
</feature>
<gene>
    <name evidence="4" type="ORF">MFFC18_13200</name>
</gene>
<dbReference type="PANTHER" id="PTHR33490:SF3">
    <property type="entry name" value="CONSERVED INTEGRAL MEMBRANE PROTEIN"/>
    <property type="match status" value="1"/>
</dbReference>
<evidence type="ECO:0000259" key="3">
    <source>
        <dbReference type="Pfam" id="PF01841"/>
    </source>
</evidence>
<dbReference type="Pfam" id="PF01841">
    <property type="entry name" value="Transglut_core"/>
    <property type="match status" value="1"/>
</dbReference>
<evidence type="ECO:0000256" key="2">
    <source>
        <dbReference type="SAM" id="SignalP"/>
    </source>
</evidence>
<dbReference type="OrthoDB" id="9804872at2"/>
<feature type="chain" id="PRO_5023067778" evidence="2">
    <location>
        <begin position="35"/>
        <end position="430"/>
    </location>
</feature>
<dbReference type="InterPro" id="IPR038765">
    <property type="entry name" value="Papain-like_cys_pep_sf"/>
</dbReference>
<dbReference type="PROSITE" id="PS51257">
    <property type="entry name" value="PROKAR_LIPOPROTEIN"/>
    <property type="match status" value="1"/>
</dbReference>
<dbReference type="Gene3D" id="3.10.620.30">
    <property type="match status" value="1"/>
</dbReference>
<evidence type="ECO:0000256" key="1">
    <source>
        <dbReference type="SAM" id="MobiDB-lite"/>
    </source>
</evidence>
<sequence precursor="true">MRLGNALAMKRTSAATNLAIVVACIVVAPSLASGQEPERVPSGDLSDFFNPPGIKTEGLNSTTRLISPDKKKADPKEEDKDTGAMDANGAATEPSSTSPPADASDANPSASEEPETEPQPPEAASNTSGADRVKIEDEELGEIEGGISFGPPSVTNWRVGVVMATGANPVRNATCRIPIPIQWPEQTVSVYEENLPGEIKSVTWEDLGNIRLMTLQMVNVPPGTNVIATVTFTVSTSQIIAPKNTSIFRIPSKRSREIKAYYGESPEISMRNTKLKKQAKTLFQTTASDWAKVEGLYDWVRDNIEERSGDAKGSIETFLDKSGTGEDRVGLFIAMCRINKVPARMVFVDGSQYAEFYLVDNKEVGHWFPCKVSGIREFGSIGEPRVILQKGDNYRVPGEKKKLKFVPAKATIKGSRPRVIRFAREPLSVK</sequence>
<keyword evidence="5" id="KW-1185">Reference proteome</keyword>
<dbReference type="EMBL" id="CP042912">
    <property type="protein sequence ID" value="QEG21464.1"/>
    <property type="molecule type" value="Genomic_DNA"/>
</dbReference>
<evidence type="ECO:0000313" key="5">
    <source>
        <dbReference type="Proteomes" id="UP000322214"/>
    </source>
</evidence>
<dbReference type="SUPFAM" id="SSF54001">
    <property type="entry name" value="Cysteine proteinases"/>
    <property type="match status" value="1"/>
</dbReference>
<dbReference type="AlphaFoldDB" id="A0A5B9P5C3"/>